<protein>
    <submittedName>
        <fullName evidence="3">Uncharacterized protein</fullName>
    </submittedName>
</protein>
<dbReference type="PANTHER" id="PTHR46512:SF1">
    <property type="entry name" value="PEPTIDYLPROLYL ISOMERASE"/>
    <property type="match status" value="1"/>
</dbReference>
<evidence type="ECO:0000256" key="2">
    <source>
        <dbReference type="SAM" id="Phobius"/>
    </source>
</evidence>
<accession>A0A168LAK4</accession>
<sequence length="209" mass="23929">MFQTPTGQAGFQTREYGQRAFLALFSLFFQSFLLETNLITMTPQETFDKGMVFKAEGNEAFKNQNYKEALGKYYNAILHLKTVGGNKNKEQFDAKSNEQLALIYNNMAAVSIKQENWPRATENCKKSLELNSNNMKAKFRLAQSYIRQKDLDKAEPLLTEVLKANPDGNNACLDSAVKQEMALFKKQTKSMDGKEKLIYQKMMSKMNQQ</sequence>
<dbReference type="Pfam" id="PF14559">
    <property type="entry name" value="TPR_19"/>
    <property type="match status" value="1"/>
</dbReference>
<keyword evidence="1" id="KW-0802">TPR repeat</keyword>
<proteinExistence type="predicted"/>
<dbReference type="SUPFAM" id="SSF48452">
    <property type="entry name" value="TPR-like"/>
    <property type="match status" value="1"/>
</dbReference>
<dbReference type="InterPro" id="IPR019734">
    <property type="entry name" value="TPR_rpt"/>
</dbReference>
<name>A0A168LAK4_ABSGL</name>
<organism evidence="3">
    <name type="scientific">Absidia glauca</name>
    <name type="common">Pin mould</name>
    <dbReference type="NCBI Taxonomy" id="4829"/>
    <lineage>
        <taxon>Eukaryota</taxon>
        <taxon>Fungi</taxon>
        <taxon>Fungi incertae sedis</taxon>
        <taxon>Mucoromycota</taxon>
        <taxon>Mucoromycotina</taxon>
        <taxon>Mucoromycetes</taxon>
        <taxon>Mucorales</taxon>
        <taxon>Cunninghamellaceae</taxon>
        <taxon>Absidia</taxon>
    </lineage>
</organism>
<feature type="repeat" description="TPR" evidence="1">
    <location>
        <begin position="135"/>
        <end position="168"/>
    </location>
</feature>
<dbReference type="InterPro" id="IPR011990">
    <property type="entry name" value="TPR-like_helical_dom_sf"/>
</dbReference>
<dbReference type="PROSITE" id="PS50005">
    <property type="entry name" value="TPR"/>
    <property type="match status" value="1"/>
</dbReference>
<dbReference type="GO" id="GO:0016020">
    <property type="term" value="C:membrane"/>
    <property type="evidence" value="ECO:0007669"/>
    <property type="project" value="TreeGrafter"/>
</dbReference>
<evidence type="ECO:0000256" key="1">
    <source>
        <dbReference type="PROSITE-ProRule" id="PRU00339"/>
    </source>
</evidence>
<dbReference type="AlphaFoldDB" id="A0A168LAK4"/>
<dbReference type="SMART" id="SM00028">
    <property type="entry name" value="TPR"/>
    <property type="match status" value="3"/>
</dbReference>
<dbReference type="STRING" id="4829.A0A168LAK4"/>
<keyword evidence="4" id="KW-1185">Reference proteome</keyword>
<dbReference type="Gene3D" id="1.25.40.10">
    <property type="entry name" value="Tetratricopeptide repeat domain"/>
    <property type="match status" value="1"/>
</dbReference>
<dbReference type="EMBL" id="LT551016">
    <property type="protein sequence ID" value="SAL96400.1"/>
    <property type="molecule type" value="Genomic_DNA"/>
</dbReference>
<dbReference type="OrthoDB" id="433738at2759"/>
<dbReference type="GO" id="GO:0044183">
    <property type="term" value="F:protein folding chaperone"/>
    <property type="evidence" value="ECO:0007669"/>
    <property type="project" value="TreeGrafter"/>
</dbReference>
<reference evidence="3" key="1">
    <citation type="submission" date="2016-04" db="EMBL/GenBank/DDBJ databases">
        <authorList>
            <person name="Evans L.H."/>
            <person name="Alamgir A."/>
            <person name="Owens N."/>
            <person name="Weber N.D."/>
            <person name="Virtaneva K."/>
            <person name="Barbian K."/>
            <person name="Babar A."/>
            <person name="Rosenke K."/>
        </authorList>
    </citation>
    <scope>NUCLEOTIDE SEQUENCE [LARGE SCALE GENOMIC DNA]</scope>
    <source>
        <strain evidence="3">CBS 101.48</strain>
    </source>
</reference>
<keyword evidence="2" id="KW-0812">Transmembrane</keyword>
<keyword evidence="2" id="KW-0472">Membrane</keyword>
<evidence type="ECO:0000313" key="4">
    <source>
        <dbReference type="Proteomes" id="UP000078561"/>
    </source>
</evidence>
<keyword evidence="2" id="KW-1133">Transmembrane helix</keyword>
<dbReference type="Proteomes" id="UP000078561">
    <property type="component" value="Unassembled WGS sequence"/>
</dbReference>
<dbReference type="GO" id="GO:0005740">
    <property type="term" value="C:mitochondrial envelope"/>
    <property type="evidence" value="ECO:0007669"/>
    <property type="project" value="TreeGrafter"/>
</dbReference>
<feature type="transmembrane region" description="Helical" evidence="2">
    <location>
        <begin position="20"/>
        <end position="39"/>
    </location>
</feature>
<dbReference type="GO" id="GO:0005829">
    <property type="term" value="C:cytosol"/>
    <property type="evidence" value="ECO:0007669"/>
    <property type="project" value="TreeGrafter"/>
</dbReference>
<dbReference type="GO" id="GO:0043066">
    <property type="term" value="P:negative regulation of apoptotic process"/>
    <property type="evidence" value="ECO:0007669"/>
    <property type="project" value="TreeGrafter"/>
</dbReference>
<dbReference type="OMA" id="KIYANMS"/>
<dbReference type="PANTHER" id="PTHR46512">
    <property type="entry name" value="PEPTIDYLPROLYL ISOMERASE"/>
    <property type="match status" value="1"/>
</dbReference>
<dbReference type="InterPro" id="IPR050754">
    <property type="entry name" value="FKBP4/5/8-like"/>
</dbReference>
<dbReference type="InParanoid" id="A0A168LAK4"/>
<gene>
    <name evidence="3" type="primary">ABSGL_01803.1 scaffold 2319</name>
</gene>
<dbReference type="GO" id="GO:0012505">
    <property type="term" value="C:endomembrane system"/>
    <property type="evidence" value="ECO:0007669"/>
    <property type="project" value="TreeGrafter"/>
</dbReference>
<evidence type="ECO:0000313" key="3">
    <source>
        <dbReference type="EMBL" id="SAL96400.1"/>
    </source>
</evidence>